<dbReference type="Pfam" id="PF20221">
    <property type="entry name" value="DUF6580"/>
    <property type="match status" value="1"/>
</dbReference>
<dbReference type="Pfam" id="PF14478">
    <property type="entry name" value="DUF4430"/>
    <property type="match status" value="1"/>
</dbReference>
<feature type="transmembrane region" description="Helical" evidence="1">
    <location>
        <begin position="78"/>
        <end position="102"/>
    </location>
</feature>
<organism evidence="3">
    <name type="scientific">marine sediment metagenome</name>
    <dbReference type="NCBI Taxonomy" id="412755"/>
    <lineage>
        <taxon>unclassified sequences</taxon>
        <taxon>metagenomes</taxon>
        <taxon>ecological metagenomes</taxon>
    </lineage>
</organism>
<keyword evidence="1" id="KW-0812">Transmembrane</keyword>
<accession>X0SWB6</accession>
<gene>
    <name evidence="3" type="ORF">S01H1_04707</name>
</gene>
<keyword evidence="1" id="KW-1133">Transmembrane helix</keyword>
<reference evidence="3" key="1">
    <citation type="journal article" date="2014" name="Front. Microbiol.">
        <title>High frequency of phylogenetically diverse reductive dehalogenase-homologous genes in deep subseafloor sedimentary metagenomes.</title>
        <authorList>
            <person name="Kawai M."/>
            <person name="Futagami T."/>
            <person name="Toyoda A."/>
            <person name="Takaki Y."/>
            <person name="Nishi S."/>
            <person name="Hori S."/>
            <person name="Arai W."/>
            <person name="Tsubouchi T."/>
            <person name="Morono Y."/>
            <person name="Uchiyama I."/>
            <person name="Ito T."/>
            <person name="Fujiyama A."/>
            <person name="Inagaki F."/>
            <person name="Takami H."/>
        </authorList>
    </citation>
    <scope>NUCLEOTIDE SEQUENCE</scope>
    <source>
        <strain evidence="3">Expedition CK06-06</strain>
    </source>
</reference>
<feature type="transmembrane region" description="Helical" evidence="1">
    <location>
        <begin position="39"/>
        <end position="57"/>
    </location>
</feature>
<protein>
    <recommendedName>
        <fullName evidence="2">Transcobalamin-like C-terminal domain-containing protein</fullName>
    </recommendedName>
</protein>
<evidence type="ECO:0000313" key="3">
    <source>
        <dbReference type="EMBL" id="GAF85458.1"/>
    </source>
</evidence>
<evidence type="ECO:0000259" key="2">
    <source>
        <dbReference type="Pfam" id="PF14478"/>
    </source>
</evidence>
<feature type="transmembrane region" description="Helical" evidence="1">
    <location>
        <begin position="122"/>
        <end position="144"/>
    </location>
</feature>
<dbReference type="InterPro" id="IPR027954">
    <property type="entry name" value="Transcobalamin-like_C"/>
</dbReference>
<dbReference type="AlphaFoldDB" id="X0SWB6"/>
<dbReference type="EMBL" id="BARS01002472">
    <property type="protein sequence ID" value="GAF85458.1"/>
    <property type="molecule type" value="Genomic_DNA"/>
</dbReference>
<sequence>MVTFLAVMLLKPTVAIFVPLLSMVLSDLLIGNPIFIGSQMNRIVLFTYSGFAIIALINVFNRDRFKRGFGELRLKNGIFAAGLGVGFVLLYDVWTNVGWWYLMYPHNMQSLAMVFTAGIPFMVYHLISGVVTFVFIALPVLVFVSKKTTLEVPFKIKNVNKIPVAVIALCLIALSFTGTAMRVPEKSELWFDKSDETSINILIIGDGWIIEDNLIAYTEETVFSILQKVTSTHQVSLDYTYYEDFDSTLIDSINGDMNGDEGKYWQYYINNGDVPPMVGADQYDVTNGDFIEWRFEVIPY</sequence>
<keyword evidence="1" id="KW-0472">Membrane</keyword>
<proteinExistence type="predicted"/>
<evidence type="ECO:0000256" key="1">
    <source>
        <dbReference type="SAM" id="Phobius"/>
    </source>
</evidence>
<dbReference type="InterPro" id="IPR046487">
    <property type="entry name" value="DUF6580"/>
</dbReference>
<dbReference type="Gene3D" id="2.170.130.30">
    <property type="match status" value="1"/>
</dbReference>
<feature type="transmembrane region" description="Helical" evidence="1">
    <location>
        <begin position="164"/>
        <end position="183"/>
    </location>
</feature>
<feature type="domain" description="Transcobalamin-like C-terminal" evidence="2">
    <location>
        <begin position="220"/>
        <end position="296"/>
    </location>
</feature>
<comment type="caution">
    <text evidence="3">The sequence shown here is derived from an EMBL/GenBank/DDBJ whole genome shotgun (WGS) entry which is preliminary data.</text>
</comment>
<name>X0SWB6_9ZZZZ</name>